<feature type="domain" description="Plastocyanin-like" evidence="5">
    <location>
        <begin position="189"/>
        <end position="345"/>
    </location>
</feature>
<protein>
    <recommendedName>
        <fullName evidence="10">Laccase</fullName>
    </recommendedName>
</protein>
<reference evidence="8" key="1">
    <citation type="journal article" date="2023" name="IScience">
        <title>Live-bearing cockroach genome reveals convergent evolutionary mechanisms linked to viviparity in insects and beyond.</title>
        <authorList>
            <person name="Fouks B."/>
            <person name="Harrison M.C."/>
            <person name="Mikhailova A.A."/>
            <person name="Marchal E."/>
            <person name="English S."/>
            <person name="Carruthers M."/>
            <person name="Jennings E.C."/>
            <person name="Chiamaka E.L."/>
            <person name="Frigard R.A."/>
            <person name="Pippel M."/>
            <person name="Attardo G.M."/>
            <person name="Benoit J.B."/>
            <person name="Bornberg-Bauer E."/>
            <person name="Tobe S.S."/>
        </authorList>
    </citation>
    <scope>NUCLEOTIDE SEQUENCE</scope>
    <source>
        <strain evidence="8">Stay&amp;Tobe</strain>
    </source>
</reference>
<gene>
    <name evidence="8" type="ORF">L9F63_004355</name>
</gene>
<keyword evidence="9" id="KW-1185">Reference proteome</keyword>
<dbReference type="PANTHER" id="PTHR11709:SF394">
    <property type="entry name" value="FI03373P-RELATED"/>
    <property type="match status" value="1"/>
</dbReference>
<dbReference type="EMBL" id="JASPKZ010008365">
    <property type="protein sequence ID" value="KAJ9579972.1"/>
    <property type="molecule type" value="Genomic_DNA"/>
</dbReference>
<dbReference type="Gene3D" id="2.60.40.420">
    <property type="entry name" value="Cupredoxins - blue copper proteins"/>
    <property type="match status" value="3"/>
</dbReference>
<comment type="similarity">
    <text evidence="1">Belongs to the multicopper oxidase family.</text>
</comment>
<dbReference type="Proteomes" id="UP001233999">
    <property type="component" value="Unassembled WGS sequence"/>
</dbReference>
<dbReference type="SUPFAM" id="SSF49503">
    <property type="entry name" value="Cupredoxins"/>
    <property type="match status" value="3"/>
</dbReference>
<reference evidence="8" key="2">
    <citation type="submission" date="2023-05" db="EMBL/GenBank/DDBJ databases">
        <authorList>
            <person name="Fouks B."/>
        </authorList>
    </citation>
    <scope>NUCLEOTIDE SEQUENCE</scope>
    <source>
        <strain evidence="8">Stay&amp;Tobe</strain>
        <tissue evidence="8">Testes</tissue>
    </source>
</reference>
<dbReference type="GO" id="GO:0016491">
    <property type="term" value="F:oxidoreductase activity"/>
    <property type="evidence" value="ECO:0007669"/>
    <property type="project" value="UniProtKB-KW"/>
</dbReference>
<dbReference type="CDD" id="cd13858">
    <property type="entry name" value="CuRO_1_tcLCC2_insect_like"/>
    <property type="match status" value="1"/>
</dbReference>
<dbReference type="Pfam" id="PF07732">
    <property type="entry name" value="Cu-oxidase_3"/>
    <property type="match status" value="1"/>
</dbReference>
<dbReference type="CDD" id="cd13905">
    <property type="entry name" value="CuRO_3_tcLLC2_insect_like"/>
    <property type="match status" value="1"/>
</dbReference>
<dbReference type="InterPro" id="IPR045087">
    <property type="entry name" value="Cu-oxidase_fam"/>
</dbReference>
<dbReference type="AlphaFoldDB" id="A0AAD8E7Z2"/>
<sequence>LEYDKVFNMSKKEVHPCTRSCEKDQPSMICKYTFKLEWYYTMSKACYDCPLRLEDCERADCVVADGYRRPIVVVNRQMPGPSLEVCKGDRMIIDMENHMMEESTAIHWHGHHQRGTPYMDGVPYVTQCPIPPKSTFRYHYVADTAGTHFWHSHTGCQRADGAFGALIVRVPPSDDVHNKLYDRDLSEHIIQILDWDHKLGVNKFLAHHHANGDNKPMTLLVNGRGHFHQFEDVDGIPRNISYSPSAKFSVQKGLRYRFRLINAGFLNCPIEVSIDNHTLLVISSDGSDLKPVKAESLVSYAGERFDFVLNANQNVRNYWIRFRGLMDCDERFTSAHQVAVLHYDRAPEFEEPSGEVNYEAARRKGLQVNSLNVGSGSNESLVIPELNSTAADDESLREKPDMTFYLSYDFYKIDNPHYHRFPLLRTQSFVNVNMNNTKMQLLTPQLNHISLKLPPFPLLSQHSDLGTKYHFCNETTVRNCSSQYCECTHVIEVPLGAVLELILIDKGTAYDANHPFHLHGHAFRVVAMERLGSTTTVEEVQNLDKAGLIHRKLHKAPVKDTVTVPDGGFTIVRVHASNPGYWLFHCHIEFHVELGMAVVFKVGDHNNFPPPPRNFPKCNSYMPADEDLDQNDGDNEIGSPVTRWWPLVSSGSSRMITLPLIPLLTLLAAVR</sequence>
<dbReference type="FunFam" id="2.60.40.420:FF:000031">
    <property type="entry name" value="Laccase-2 isoform A"/>
    <property type="match status" value="1"/>
</dbReference>
<dbReference type="CDD" id="cd13884">
    <property type="entry name" value="CuRO_2_tcLCC_insect_like"/>
    <property type="match status" value="1"/>
</dbReference>
<evidence type="ECO:0000313" key="8">
    <source>
        <dbReference type="EMBL" id="KAJ9579972.1"/>
    </source>
</evidence>
<dbReference type="GO" id="GO:0006826">
    <property type="term" value="P:iron ion transport"/>
    <property type="evidence" value="ECO:0007669"/>
    <property type="project" value="TreeGrafter"/>
</dbReference>
<evidence type="ECO:0000259" key="6">
    <source>
        <dbReference type="Pfam" id="PF07731"/>
    </source>
</evidence>
<keyword evidence="3" id="KW-0560">Oxidoreductase</keyword>
<evidence type="ECO:0000256" key="2">
    <source>
        <dbReference type="ARBA" id="ARBA00022723"/>
    </source>
</evidence>
<keyword evidence="4" id="KW-0186">Copper</keyword>
<evidence type="ECO:0000259" key="7">
    <source>
        <dbReference type="Pfam" id="PF07732"/>
    </source>
</evidence>
<dbReference type="InterPro" id="IPR001117">
    <property type="entry name" value="Cu-oxidase_2nd"/>
</dbReference>
<name>A0AAD8E7Z2_DIPPU</name>
<evidence type="ECO:0000256" key="4">
    <source>
        <dbReference type="ARBA" id="ARBA00023008"/>
    </source>
</evidence>
<organism evidence="8 9">
    <name type="scientific">Diploptera punctata</name>
    <name type="common">Pacific beetle cockroach</name>
    <dbReference type="NCBI Taxonomy" id="6984"/>
    <lineage>
        <taxon>Eukaryota</taxon>
        <taxon>Metazoa</taxon>
        <taxon>Ecdysozoa</taxon>
        <taxon>Arthropoda</taxon>
        <taxon>Hexapoda</taxon>
        <taxon>Insecta</taxon>
        <taxon>Pterygota</taxon>
        <taxon>Neoptera</taxon>
        <taxon>Polyneoptera</taxon>
        <taxon>Dictyoptera</taxon>
        <taxon>Blattodea</taxon>
        <taxon>Blaberoidea</taxon>
        <taxon>Blaberidae</taxon>
        <taxon>Diplopterinae</taxon>
        <taxon>Diploptera</taxon>
    </lineage>
</organism>
<proteinExistence type="inferred from homology"/>
<evidence type="ECO:0008006" key="10">
    <source>
        <dbReference type="Google" id="ProtNLM"/>
    </source>
</evidence>
<feature type="domain" description="Plastocyanin-like" evidence="7">
    <location>
        <begin position="58"/>
        <end position="171"/>
    </location>
</feature>
<dbReference type="InterPro" id="IPR011706">
    <property type="entry name" value="Cu-oxidase_C"/>
</dbReference>
<feature type="non-terminal residue" evidence="8">
    <location>
        <position position="1"/>
    </location>
</feature>
<keyword evidence="2" id="KW-0479">Metal-binding</keyword>
<feature type="domain" description="Plastocyanin-like" evidence="6">
    <location>
        <begin position="473"/>
        <end position="604"/>
    </location>
</feature>
<dbReference type="InterPro" id="IPR011707">
    <property type="entry name" value="Cu-oxidase-like_N"/>
</dbReference>
<dbReference type="PANTHER" id="PTHR11709">
    <property type="entry name" value="MULTI-COPPER OXIDASE"/>
    <property type="match status" value="1"/>
</dbReference>
<evidence type="ECO:0000259" key="5">
    <source>
        <dbReference type="Pfam" id="PF00394"/>
    </source>
</evidence>
<evidence type="ECO:0000256" key="3">
    <source>
        <dbReference type="ARBA" id="ARBA00023002"/>
    </source>
</evidence>
<dbReference type="InterPro" id="IPR002355">
    <property type="entry name" value="Cu_oxidase_Cu_BS"/>
</dbReference>
<accession>A0AAD8E7Z2</accession>
<evidence type="ECO:0000256" key="1">
    <source>
        <dbReference type="ARBA" id="ARBA00010609"/>
    </source>
</evidence>
<dbReference type="Pfam" id="PF00394">
    <property type="entry name" value="Cu-oxidase"/>
    <property type="match status" value="1"/>
</dbReference>
<dbReference type="PROSITE" id="PS00080">
    <property type="entry name" value="MULTICOPPER_OXIDASE2"/>
    <property type="match status" value="1"/>
</dbReference>
<dbReference type="FunFam" id="2.60.40.420:FF:000045">
    <property type="entry name" value="Laccase 2"/>
    <property type="match status" value="1"/>
</dbReference>
<dbReference type="GO" id="GO:0005886">
    <property type="term" value="C:plasma membrane"/>
    <property type="evidence" value="ECO:0007669"/>
    <property type="project" value="TreeGrafter"/>
</dbReference>
<dbReference type="Pfam" id="PF07731">
    <property type="entry name" value="Cu-oxidase_2"/>
    <property type="match status" value="1"/>
</dbReference>
<dbReference type="GO" id="GO:0005507">
    <property type="term" value="F:copper ion binding"/>
    <property type="evidence" value="ECO:0007669"/>
    <property type="project" value="InterPro"/>
</dbReference>
<dbReference type="InterPro" id="IPR008972">
    <property type="entry name" value="Cupredoxin"/>
</dbReference>
<comment type="caution">
    <text evidence="8">The sequence shown here is derived from an EMBL/GenBank/DDBJ whole genome shotgun (WGS) entry which is preliminary data.</text>
</comment>
<evidence type="ECO:0000313" key="9">
    <source>
        <dbReference type="Proteomes" id="UP001233999"/>
    </source>
</evidence>